<dbReference type="InterPro" id="IPR043145">
    <property type="entry name" value="Znf_ZZ_sf"/>
</dbReference>
<accession>A0A7R8XC08</accession>
<dbReference type="AlphaFoldDB" id="A0A7R8XC08"/>
<dbReference type="Pfam" id="PF00569">
    <property type="entry name" value="ZZ"/>
    <property type="match status" value="4"/>
</dbReference>
<evidence type="ECO:0000256" key="3">
    <source>
        <dbReference type="ARBA" id="ARBA00022833"/>
    </source>
</evidence>
<evidence type="ECO:0000313" key="8">
    <source>
        <dbReference type="EMBL" id="CAD7245050.1"/>
    </source>
</evidence>
<dbReference type="EMBL" id="CAJPEV010000767">
    <property type="protein sequence ID" value="CAG0888364.1"/>
    <property type="molecule type" value="Genomic_DNA"/>
</dbReference>
<dbReference type="Gene3D" id="3.90.810.10">
    <property type="entry name" value="CRIB domain"/>
    <property type="match status" value="1"/>
</dbReference>
<dbReference type="CDD" id="cd02340">
    <property type="entry name" value="ZZ_NBR1_like"/>
    <property type="match status" value="3"/>
</dbReference>
<dbReference type="InterPro" id="IPR052260">
    <property type="entry name" value="Autophagy_Rcpt_SigReg"/>
</dbReference>
<dbReference type="EMBL" id="LR900284">
    <property type="protein sequence ID" value="CAD7245050.1"/>
    <property type="molecule type" value="Genomic_DNA"/>
</dbReference>
<evidence type="ECO:0000259" key="6">
    <source>
        <dbReference type="PROSITE" id="PS50108"/>
    </source>
</evidence>
<feature type="region of interest" description="Disordered" evidence="5">
    <location>
        <begin position="379"/>
        <end position="485"/>
    </location>
</feature>
<dbReference type="Proteomes" id="UP000677054">
    <property type="component" value="Unassembled WGS sequence"/>
</dbReference>
<keyword evidence="1" id="KW-0479">Metal-binding</keyword>
<evidence type="ECO:0000256" key="5">
    <source>
        <dbReference type="SAM" id="MobiDB-lite"/>
    </source>
</evidence>
<evidence type="ECO:0000256" key="1">
    <source>
        <dbReference type="ARBA" id="ARBA00022723"/>
    </source>
</evidence>
<dbReference type="GO" id="GO:0007032">
    <property type="term" value="P:endosome organization"/>
    <property type="evidence" value="ECO:0007669"/>
    <property type="project" value="TreeGrafter"/>
</dbReference>
<dbReference type="GO" id="GO:0035973">
    <property type="term" value="P:aggrephagy"/>
    <property type="evidence" value="ECO:0007669"/>
    <property type="project" value="TreeGrafter"/>
</dbReference>
<proteinExistence type="predicted"/>
<dbReference type="Gene3D" id="3.30.60.90">
    <property type="match status" value="4"/>
</dbReference>
<dbReference type="Pfam" id="PF00786">
    <property type="entry name" value="PBD"/>
    <property type="match status" value="1"/>
</dbReference>
<feature type="domain" description="ZZ-type" evidence="7">
    <location>
        <begin position="203"/>
        <end position="254"/>
    </location>
</feature>
<dbReference type="PROSITE" id="PS01357">
    <property type="entry name" value="ZF_ZZ_1"/>
    <property type="match status" value="1"/>
</dbReference>
<feature type="domain" description="ZZ-type" evidence="7">
    <location>
        <begin position="136"/>
        <end position="187"/>
    </location>
</feature>
<dbReference type="OrthoDB" id="2122982at2759"/>
<dbReference type="GO" id="GO:0005080">
    <property type="term" value="F:protein kinase C binding"/>
    <property type="evidence" value="ECO:0007669"/>
    <property type="project" value="TreeGrafter"/>
</dbReference>
<dbReference type="SMART" id="SM00291">
    <property type="entry name" value="ZnF_ZZ"/>
    <property type="match status" value="4"/>
</dbReference>
<dbReference type="PANTHER" id="PTHR15090:SF0">
    <property type="entry name" value="SEQUESTOSOME-1"/>
    <property type="match status" value="1"/>
</dbReference>
<organism evidence="8">
    <name type="scientific">Darwinula stevensoni</name>
    <dbReference type="NCBI Taxonomy" id="69355"/>
    <lineage>
        <taxon>Eukaryota</taxon>
        <taxon>Metazoa</taxon>
        <taxon>Ecdysozoa</taxon>
        <taxon>Arthropoda</taxon>
        <taxon>Crustacea</taxon>
        <taxon>Oligostraca</taxon>
        <taxon>Ostracoda</taxon>
        <taxon>Podocopa</taxon>
        <taxon>Podocopida</taxon>
        <taxon>Darwinulocopina</taxon>
        <taxon>Darwinuloidea</taxon>
        <taxon>Darwinulidae</taxon>
        <taxon>Darwinula</taxon>
    </lineage>
</organism>
<keyword evidence="2 4" id="KW-0863">Zinc-finger</keyword>
<dbReference type="GO" id="GO:0044753">
    <property type="term" value="C:amphisome"/>
    <property type="evidence" value="ECO:0007669"/>
    <property type="project" value="TreeGrafter"/>
</dbReference>
<dbReference type="SUPFAM" id="SSF57850">
    <property type="entry name" value="RING/U-box"/>
    <property type="match status" value="4"/>
</dbReference>
<dbReference type="PROSITE" id="PS50135">
    <property type="entry name" value="ZF_ZZ_2"/>
    <property type="match status" value="3"/>
</dbReference>
<evidence type="ECO:0000256" key="2">
    <source>
        <dbReference type="ARBA" id="ARBA00022771"/>
    </source>
</evidence>
<dbReference type="GO" id="GO:0070530">
    <property type="term" value="F:K63-linked polyubiquitin modification-dependent protein binding"/>
    <property type="evidence" value="ECO:0007669"/>
    <property type="project" value="TreeGrafter"/>
</dbReference>
<reference evidence="8" key="1">
    <citation type="submission" date="2020-11" db="EMBL/GenBank/DDBJ databases">
        <authorList>
            <person name="Tran Van P."/>
        </authorList>
    </citation>
    <scope>NUCLEOTIDE SEQUENCE</scope>
</reference>
<keyword evidence="3" id="KW-0862">Zinc</keyword>
<name>A0A7R8XC08_9CRUS</name>
<evidence type="ECO:0000259" key="7">
    <source>
        <dbReference type="PROSITE" id="PS50135"/>
    </source>
</evidence>
<dbReference type="InterPro" id="IPR036936">
    <property type="entry name" value="CRIB_dom_sf"/>
</dbReference>
<feature type="domain" description="ZZ-type" evidence="7">
    <location>
        <begin position="268"/>
        <end position="318"/>
    </location>
</feature>
<dbReference type="PANTHER" id="PTHR15090">
    <property type="entry name" value="SEQUESTOSOME 1-RELATED"/>
    <property type="match status" value="1"/>
</dbReference>
<dbReference type="InterPro" id="IPR000095">
    <property type="entry name" value="CRIB_dom"/>
</dbReference>
<sequence>MKTENQLISFAGLGSPLGLSHRLPSGFSHLLFVSVSIPPRPIRAEISKTRPGVMASTSNTILLASAERSTSSEVGAGECSGCGETIAGVCYKCIECLDYMICSTCEADGVLHTGHNVLRVADSMSRLSHDVVGDVHTNVQCASCHGPVRGSRYKCLQCRDFDLCATCEASGTKHSHHLLIRLPSRMPVVPLTPDLDGIISEKHPGVKCDSCSKRVRGRRFKCLACPDFDLCSDCEQSGEPHFHHPMIRFARPGSVAFKATTVLPDGLHHGASCDECGGNIAGHRYKCLKCQDWDLCARCEAASKHLDHRVVRMPSRREKGVHPAFSPASPPEQVRMEAIGVPTDFQHVSHVGWDPIQGFVVSNFLRIPPGLRAVMEKELQGHGASGPPPPPRLPLPPPRLPLPPPRLSLPPHRLPLPPPRLPLPPHRLSLPPHRLPLPPHRLPLPPCRDADSAAMTSEDRTPGAPNGQMASVSVLLGTKRDRRNF</sequence>
<dbReference type="GO" id="GO:0008270">
    <property type="term" value="F:zinc ion binding"/>
    <property type="evidence" value="ECO:0007669"/>
    <property type="project" value="UniProtKB-KW"/>
</dbReference>
<feature type="compositionally biased region" description="Pro residues" evidence="5">
    <location>
        <begin position="386"/>
        <end position="425"/>
    </location>
</feature>
<dbReference type="PROSITE" id="PS50108">
    <property type="entry name" value="CRIB"/>
    <property type="match status" value="1"/>
</dbReference>
<protein>
    <submittedName>
        <fullName evidence="8">Uncharacterized protein</fullName>
    </submittedName>
</protein>
<dbReference type="GO" id="GO:0000423">
    <property type="term" value="P:mitophagy"/>
    <property type="evidence" value="ECO:0007669"/>
    <property type="project" value="TreeGrafter"/>
</dbReference>
<feature type="compositionally biased region" description="Pro residues" evidence="5">
    <location>
        <begin position="433"/>
        <end position="446"/>
    </location>
</feature>
<gene>
    <name evidence="8" type="ORF">DSTB1V02_LOCUS4928</name>
</gene>
<feature type="domain" description="CRIB" evidence="6">
    <location>
        <begin position="339"/>
        <end position="352"/>
    </location>
</feature>
<dbReference type="InterPro" id="IPR000433">
    <property type="entry name" value="Znf_ZZ"/>
</dbReference>
<evidence type="ECO:0000256" key="4">
    <source>
        <dbReference type="PROSITE-ProRule" id="PRU00228"/>
    </source>
</evidence>
<keyword evidence="9" id="KW-1185">Reference proteome</keyword>
<dbReference type="CDD" id="cd00132">
    <property type="entry name" value="CRIB"/>
    <property type="match status" value="1"/>
</dbReference>
<dbReference type="GO" id="GO:0016235">
    <property type="term" value="C:aggresome"/>
    <property type="evidence" value="ECO:0007669"/>
    <property type="project" value="TreeGrafter"/>
</dbReference>
<evidence type="ECO:0000313" key="9">
    <source>
        <dbReference type="Proteomes" id="UP000677054"/>
    </source>
</evidence>